<dbReference type="AlphaFoldDB" id="A0A4Y9FKY8"/>
<dbReference type="RefSeq" id="WP_135053354.1">
    <property type="nucleotide sequence ID" value="NZ_CAKOCW010000082.1"/>
</dbReference>
<feature type="active site" evidence="5">
    <location>
        <position position="73"/>
    </location>
</feature>
<dbReference type="SUPFAM" id="SSF53335">
    <property type="entry name" value="S-adenosyl-L-methionine-dependent methyltransferases"/>
    <property type="match status" value="1"/>
</dbReference>
<dbReference type="GO" id="GO:0003886">
    <property type="term" value="F:DNA (cytosine-5-)-methyltransferase activity"/>
    <property type="evidence" value="ECO:0007669"/>
    <property type="project" value="UniProtKB-EC"/>
</dbReference>
<keyword evidence="3 5" id="KW-0949">S-adenosyl-L-methionine</keyword>
<dbReference type="PANTHER" id="PTHR46098:SF1">
    <property type="entry name" value="TRNA (CYTOSINE(38)-C(5))-METHYLTRANSFERASE"/>
    <property type="match status" value="1"/>
</dbReference>
<dbReference type="EC" id="2.1.1.37" evidence="7"/>
<proteinExistence type="inferred from homology"/>
<gene>
    <name evidence="8" type="primary">dcm</name>
    <name evidence="8" type="ORF">E4U01_08990</name>
</gene>
<evidence type="ECO:0000256" key="1">
    <source>
        <dbReference type="ARBA" id="ARBA00022603"/>
    </source>
</evidence>
<sequence length="703" mass="80779">MKEIKFIDLFAGIGGFRLGLESIGARCVFSSEIDEHAIAMYQENFHEDSKCDITKLNPANIPDFDILCAGFPCQSFSISGKQKGFEDATRGTLFFDICRILKVKQPPYFILENVKNLETHDKGNTLYVMLRELNNLGYSVSYKVLNAKDFGVPQNRERIILVGSKNGKIFDFDKVETNPVSSMKDFLDEAGEFEYLTPEEYTLIEKHHIKQQPRSGLCFVGYRKKKMRTIGVRKGTEHLSRVHKQPNRIYSSDGIHPTIASQEQSGRYWILHKGKVRKLTIDECYAFMGFPKEFKKIGLRSKLYERIGNSVCVPMIARIAESLREQFYNNIGGKMTTPELLESLYREAGNIKNINELSLESSQLNLVKNIVEKEETFKGVYTVLVTSLIYKIINPTKDIRRHQANMENGYSGRSFDTKYITPFMKQKKFLGAMKESGWLTRSLEQNLPYNLDFPGKINNKLVKSSFLQILHDIEENDASPREYIIAVFYLSIVEKNKKSIQLINPIVSESTTNISEIIELLSKHFYYPYKSRGASILPVVALYSVYECIMGELKRFEGKKLQPLASHHSSDRSSGNTGDIVITNENNELYEVIEVKFDISPDSIMIDDAYKKFSSTSIQRYYILSTFSPEDSEIEKIHDKINQIKNEHGCQVIVNGVIPTLKYYLRLLDNTDKFVETYVRNIENNHEINAEHKLAWNSILKNK</sequence>
<evidence type="ECO:0000256" key="3">
    <source>
        <dbReference type="ARBA" id="ARBA00022691"/>
    </source>
</evidence>
<keyword evidence="2 5" id="KW-0808">Transferase</keyword>
<name>A0A4Y9FKY8_STRAI</name>
<dbReference type="GO" id="GO:0009307">
    <property type="term" value="P:DNA restriction-modification system"/>
    <property type="evidence" value="ECO:0007669"/>
    <property type="project" value="UniProtKB-KW"/>
</dbReference>
<protein>
    <recommendedName>
        <fullName evidence="7">Cytosine-specific methyltransferase</fullName>
        <ecNumber evidence="7">2.1.1.37</ecNumber>
    </recommendedName>
</protein>
<dbReference type="PROSITE" id="PS00094">
    <property type="entry name" value="C5_MTASE_1"/>
    <property type="match status" value="1"/>
</dbReference>
<dbReference type="CDD" id="cd00315">
    <property type="entry name" value="Cyt_C5_DNA_methylase"/>
    <property type="match status" value="1"/>
</dbReference>
<keyword evidence="4" id="KW-0680">Restriction system</keyword>
<dbReference type="PRINTS" id="PR00105">
    <property type="entry name" value="C5METTRFRASE"/>
</dbReference>
<comment type="similarity">
    <text evidence="5 6">Belongs to the class I-like SAM-binding methyltransferase superfamily. C5-methyltransferase family.</text>
</comment>
<evidence type="ECO:0000256" key="5">
    <source>
        <dbReference type="PROSITE-ProRule" id="PRU01016"/>
    </source>
</evidence>
<dbReference type="Gene3D" id="3.90.120.10">
    <property type="entry name" value="DNA Methylase, subunit A, domain 2"/>
    <property type="match status" value="1"/>
</dbReference>
<dbReference type="InterPro" id="IPR050750">
    <property type="entry name" value="C5-MTase"/>
</dbReference>
<dbReference type="PANTHER" id="PTHR46098">
    <property type="entry name" value="TRNA (CYTOSINE(38)-C(5))-METHYLTRANSFERASE"/>
    <property type="match status" value="1"/>
</dbReference>
<dbReference type="InterPro" id="IPR001525">
    <property type="entry name" value="C5_MeTfrase"/>
</dbReference>
<dbReference type="Proteomes" id="UP000297747">
    <property type="component" value="Unassembled WGS sequence"/>
</dbReference>
<dbReference type="PROSITE" id="PS51679">
    <property type="entry name" value="SAM_MT_C5"/>
    <property type="match status" value="1"/>
</dbReference>
<evidence type="ECO:0000313" key="8">
    <source>
        <dbReference type="EMBL" id="TFU29716.1"/>
    </source>
</evidence>
<evidence type="ECO:0000313" key="9">
    <source>
        <dbReference type="Proteomes" id="UP000297747"/>
    </source>
</evidence>
<dbReference type="Gene3D" id="3.40.50.150">
    <property type="entry name" value="Vaccinia Virus protein VP39"/>
    <property type="match status" value="1"/>
</dbReference>
<evidence type="ECO:0000256" key="2">
    <source>
        <dbReference type="ARBA" id="ARBA00022679"/>
    </source>
</evidence>
<comment type="caution">
    <text evidence="8">The sequence shown here is derived from an EMBL/GenBank/DDBJ whole genome shotgun (WGS) entry which is preliminary data.</text>
</comment>
<dbReference type="GO" id="GO:0032259">
    <property type="term" value="P:methylation"/>
    <property type="evidence" value="ECO:0007669"/>
    <property type="project" value="UniProtKB-KW"/>
</dbReference>
<dbReference type="InterPro" id="IPR018117">
    <property type="entry name" value="C5_DNA_meth_AS"/>
</dbReference>
<evidence type="ECO:0000256" key="6">
    <source>
        <dbReference type="RuleBase" id="RU000416"/>
    </source>
</evidence>
<evidence type="ECO:0000256" key="7">
    <source>
        <dbReference type="RuleBase" id="RU000417"/>
    </source>
</evidence>
<dbReference type="Pfam" id="PF00145">
    <property type="entry name" value="DNA_methylase"/>
    <property type="match status" value="1"/>
</dbReference>
<dbReference type="InterPro" id="IPR029063">
    <property type="entry name" value="SAM-dependent_MTases_sf"/>
</dbReference>
<organism evidence="8 9">
    <name type="scientific">Streptococcus acidominimus</name>
    <dbReference type="NCBI Taxonomy" id="1326"/>
    <lineage>
        <taxon>Bacteria</taxon>
        <taxon>Bacillati</taxon>
        <taxon>Bacillota</taxon>
        <taxon>Bacilli</taxon>
        <taxon>Lactobacillales</taxon>
        <taxon>Streptococcaceae</taxon>
        <taxon>Streptococcus</taxon>
    </lineage>
</organism>
<dbReference type="NCBIfam" id="TIGR00675">
    <property type="entry name" value="dcm"/>
    <property type="match status" value="1"/>
</dbReference>
<evidence type="ECO:0000256" key="4">
    <source>
        <dbReference type="ARBA" id="ARBA00022747"/>
    </source>
</evidence>
<dbReference type="EMBL" id="SPQA01000042">
    <property type="protein sequence ID" value="TFU29716.1"/>
    <property type="molecule type" value="Genomic_DNA"/>
</dbReference>
<comment type="catalytic activity">
    <reaction evidence="7">
        <text>a 2'-deoxycytidine in DNA + S-adenosyl-L-methionine = a 5-methyl-2'-deoxycytidine in DNA + S-adenosyl-L-homocysteine + H(+)</text>
        <dbReference type="Rhea" id="RHEA:13681"/>
        <dbReference type="Rhea" id="RHEA-COMP:11369"/>
        <dbReference type="Rhea" id="RHEA-COMP:11370"/>
        <dbReference type="ChEBI" id="CHEBI:15378"/>
        <dbReference type="ChEBI" id="CHEBI:57856"/>
        <dbReference type="ChEBI" id="CHEBI:59789"/>
        <dbReference type="ChEBI" id="CHEBI:85452"/>
        <dbReference type="ChEBI" id="CHEBI:85454"/>
        <dbReference type="EC" id="2.1.1.37"/>
    </reaction>
</comment>
<keyword evidence="1 5" id="KW-0489">Methyltransferase</keyword>
<accession>A0A4Y9FKY8</accession>
<reference evidence="8 9" key="1">
    <citation type="submission" date="2019-03" db="EMBL/GenBank/DDBJ databases">
        <title>Diversity of the mouse oral microbiome.</title>
        <authorList>
            <person name="Joseph S."/>
            <person name="Aduse-Opoku J."/>
            <person name="Curtis M."/>
            <person name="Wade W."/>
            <person name="Hashim A."/>
        </authorList>
    </citation>
    <scope>NUCLEOTIDE SEQUENCE [LARGE SCALE GENOMIC DNA]</scope>
    <source>
        <strain evidence="8 9">HT4</strain>
    </source>
</reference>